<keyword evidence="2" id="KW-0732">Signal</keyword>
<evidence type="ECO:0000313" key="3">
    <source>
        <dbReference type="EMBL" id="WXI02731.1"/>
    </source>
</evidence>
<feature type="chain" id="PRO_5044342570" evidence="2">
    <location>
        <begin position="19"/>
        <end position="105"/>
    </location>
</feature>
<reference evidence="3" key="1">
    <citation type="submission" date="2024-03" db="EMBL/GenBank/DDBJ databases">
        <title>Venom adaptation and exaptation during the trophic switch to blood-feeding by kissing bugs (Reduviidae: Triatominae).</title>
        <authorList>
            <person name="Zdenek C.N."/>
            <person name="Cardoso F.C."/>
            <person name="Robinson S.D."/>
            <person name="Mercedes R.S."/>
            <person name="Raidjoe E.R."/>
            <person name="Hernandez-Vargas M.J."/>
            <person name="Jin J."/>
            <person name="Corzo G."/>
            <person name="Vetter I."/>
            <person name="King G.F."/>
            <person name="Fry B.G."/>
            <person name="Walker A."/>
        </authorList>
    </citation>
    <scope>NUCLEOTIDE SEQUENCE</scope>
</reference>
<proteinExistence type="evidence at transcript level"/>
<feature type="signal peptide" evidence="2">
    <location>
        <begin position="1"/>
        <end position="18"/>
    </location>
</feature>
<protein>
    <submittedName>
        <fullName evidence="3">Heteropteran venom family 8 protein 1</fullName>
    </submittedName>
</protein>
<feature type="compositionally biased region" description="Low complexity" evidence="1">
    <location>
        <begin position="79"/>
        <end position="88"/>
    </location>
</feature>
<feature type="region of interest" description="Disordered" evidence="1">
    <location>
        <begin position="79"/>
        <end position="105"/>
    </location>
</feature>
<dbReference type="AlphaFoldDB" id="A0AB38ZEN9"/>
<sequence length="105" mass="11342">MNAVVIFLLQFLIQVVVSTSVSTSTINGQTITYLDNKKVDLSKAEILEKTDLCTVYKPAENKSCTLVKCVHGATSVKCGGSSSVSSSGNMTPEEVDDFNRLSNKY</sequence>
<accession>A0AB38ZEN9</accession>
<organism evidence="3">
    <name type="scientific">Oncocephalus sp</name>
    <dbReference type="NCBI Taxonomy" id="2944721"/>
    <lineage>
        <taxon>Eukaryota</taxon>
        <taxon>Metazoa</taxon>
        <taxon>Ecdysozoa</taxon>
        <taxon>Arthropoda</taxon>
        <taxon>Hexapoda</taxon>
        <taxon>Insecta</taxon>
        <taxon>Pterygota</taxon>
        <taxon>Neoptera</taxon>
        <taxon>Paraneoptera</taxon>
        <taxon>Hemiptera</taxon>
        <taxon>Heteroptera</taxon>
        <taxon>Panheteroptera</taxon>
        <taxon>Cimicomorpha</taxon>
        <taxon>Reduviidae</taxon>
        <taxon>Stenopodainae</taxon>
        <taxon>Oncocephalus</taxon>
    </lineage>
</organism>
<name>A0AB38ZEN9_9HEMI</name>
<evidence type="ECO:0000256" key="2">
    <source>
        <dbReference type="SAM" id="SignalP"/>
    </source>
</evidence>
<dbReference type="EMBL" id="PP517481">
    <property type="protein sequence ID" value="WXI02731.1"/>
    <property type="molecule type" value="mRNA"/>
</dbReference>
<evidence type="ECO:0000256" key="1">
    <source>
        <dbReference type="SAM" id="MobiDB-lite"/>
    </source>
</evidence>